<dbReference type="InterPro" id="IPR000821">
    <property type="entry name" value="Ala_racemase"/>
</dbReference>
<dbReference type="GO" id="GO:0005829">
    <property type="term" value="C:cytosol"/>
    <property type="evidence" value="ECO:0007669"/>
    <property type="project" value="TreeGrafter"/>
</dbReference>
<dbReference type="InterPro" id="IPR009006">
    <property type="entry name" value="Ala_racemase/Decarboxylase_C"/>
</dbReference>
<dbReference type="PANTHER" id="PTHR30511">
    <property type="entry name" value="ALANINE RACEMASE"/>
    <property type="match status" value="1"/>
</dbReference>
<dbReference type="Pfam" id="PF01168">
    <property type="entry name" value="Ala_racemase_N"/>
    <property type="match status" value="1"/>
</dbReference>
<dbReference type="GO" id="GO:0030170">
    <property type="term" value="F:pyridoxal phosphate binding"/>
    <property type="evidence" value="ECO:0007669"/>
    <property type="project" value="TreeGrafter"/>
</dbReference>
<evidence type="ECO:0000313" key="5">
    <source>
        <dbReference type="EMBL" id="SKB07157.1"/>
    </source>
</evidence>
<organism evidence="5 6">
    <name type="scientific">Aeromicrobium choanae</name>
    <dbReference type="NCBI Taxonomy" id="1736691"/>
    <lineage>
        <taxon>Bacteria</taxon>
        <taxon>Bacillati</taxon>
        <taxon>Actinomycetota</taxon>
        <taxon>Actinomycetes</taxon>
        <taxon>Propionibacteriales</taxon>
        <taxon>Nocardioidaceae</taxon>
        <taxon>Aeromicrobium</taxon>
    </lineage>
</organism>
<reference evidence="6" key="1">
    <citation type="submission" date="2017-02" db="EMBL/GenBank/DDBJ databases">
        <authorList>
            <person name="Varghese N."/>
            <person name="Submissions S."/>
        </authorList>
    </citation>
    <scope>NUCLEOTIDE SEQUENCE [LARGE SCALE GENOMIC DNA]</scope>
    <source>
        <strain evidence="6">9H-4</strain>
    </source>
</reference>
<dbReference type="STRING" id="1736691.SAMN06295964_1582"/>
<dbReference type="OrthoDB" id="2986620at2"/>
<dbReference type="AlphaFoldDB" id="A0A1T4YZC2"/>
<dbReference type="Gene3D" id="2.40.37.10">
    <property type="entry name" value="Lyase, Ornithine Decarboxylase, Chain A, domain 1"/>
    <property type="match status" value="1"/>
</dbReference>
<feature type="domain" description="Alanine racemase N-terminal" evidence="4">
    <location>
        <begin position="20"/>
        <end position="155"/>
    </location>
</feature>
<dbReference type="GO" id="GO:0008784">
    <property type="term" value="F:alanine racemase activity"/>
    <property type="evidence" value="ECO:0007669"/>
    <property type="project" value="TreeGrafter"/>
</dbReference>
<dbReference type="InterPro" id="IPR001608">
    <property type="entry name" value="Ala_racemase_N"/>
</dbReference>
<dbReference type="PROSITE" id="PS00395">
    <property type="entry name" value="ALANINE_RACEMASE"/>
    <property type="match status" value="1"/>
</dbReference>
<dbReference type="Proteomes" id="UP000191040">
    <property type="component" value="Chromosome I"/>
</dbReference>
<sequence length="344" mass="36745">MAFDLEIRAADWRAHLATTHAALPGLVPVVKGNGYGLGRQRLAREAGGLGLDLIAVGTYEEADELLGAFTGDVQVLTPWRPFSRRVADPRLVHTLGRLEDIPALAAQLPGARVLVEIETSMARHGFDRHRLTEAARTLAEAGLVVEGLAMHLPMTGGNLDEARMWCAVLETSALETTTVFCSHLTGPQLEQLRTERPQLTIRPRVGTGLWLGRLDAFSVRATVMDVHTVQRGERIGYRQGRVPRAGHVLVIAGGTSHGIGLEAPRAVTGVAGRGKAAAKGGLAAAGLALSPFTIDGKLRWFVEPPHMQASMVLLPEGATVPAVGDTVPAQVRYTIASFDTIREA</sequence>
<keyword evidence="6" id="KW-1185">Reference proteome</keyword>
<keyword evidence="3" id="KW-0413">Isomerase</keyword>
<protein>
    <submittedName>
        <fullName evidence="5">Alanine racemase</fullName>
    </submittedName>
</protein>
<keyword evidence="2" id="KW-0663">Pyridoxal phosphate</keyword>
<evidence type="ECO:0000313" key="6">
    <source>
        <dbReference type="Proteomes" id="UP000191040"/>
    </source>
</evidence>
<dbReference type="Gene3D" id="3.20.20.10">
    <property type="entry name" value="Alanine racemase"/>
    <property type="match status" value="1"/>
</dbReference>
<evidence type="ECO:0000256" key="3">
    <source>
        <dbReference type="ARBA" id="ARBA00023235"/>
    </source>
</evidence>
<dbReference type="InterPro" id="IPR020622">
    <property type="entry name" value="Ala_racemase_pyridoxalP-BS"/>
</dbReference>
<accession>A0A1T4YZC2</accession>
<name>A0A1T4YZC2_9ACTN</name>
<evidence type="ECO:0000256" key="1">
    <source>
        <dbReference type="ARBA" id="ARBA00001933"/>
    </source>
</evidence>
<dbReference type="EMBL" id="LT796768">
    <property type="protein sequence ID" value="SKB07157.1"/>
    <property type="molecule type" value="Genomic_DNA"/>
</dbReference>
<dbReference type="SUPFAM" id="SSF51419">
    <property type="entry name" value="PLP-binding barrel"/>
    <property type="match status" value="1"/>
</dbReference>
<proteinExistence type="predicted"/>
<comment type="cofactor">
    <cofactor evidence="1">
        <name>pyridoxal 5'-phosphate</name>
        <dbReference type="ChEBI" id="CHEBI:597326"/>
    </cofactor>
</comment>
<evidence type="ECO:0000259" key="4">
    <source>
        <dbReference type="Pfam" id="PF01168"/>
    </source>
</evidence>
<gene>
    <name evidence="5" type="ORF">SAMN06295964_1582</name>
</gene>
<dbReference type="RefSeq" id="WP_078699646.1">
    <property type="nucleotide sequence ID" value="NZ_LT796768.1"/>
</dbReference>
<dbReference type="InterPro" id="IPR029066">
    <property type="entry name" value="PLP-binding_barrel"/>
</dbReference>
<dbReference type="PANTHER" id="PTHR30511:SF0">
    <property type="entry name" value="ALANINE RACEMASE, CATABOLIC-RELATED"/>
    <property type="match status" value="1"/>
</dbReference>
<evidence type="ECO:0000256" key="2">
    <source>
        <dbReference type="ARBA" id="ARBA00022898"/>
    </source>
</evidence>